<keyword evidence="1" id="KW-0238">DNA-binding</keyword>
<dbReference type="SUPFAM" id="SSF47781">
    <property type="entry name" value="RuvA domain 2-like"/>
    <property type="match status" value="1"/>
</dbReference>
<dbReference type="PANTHER" id="PTHR21180:SF32">
    <property type="entry name" value="ENDONUCLEASE_EXONUCLEASE_PHOSPHATASE FAMILY DOMAIN-CONTAINING PROTEIN 1"/>
    <property type="match status" value="1"/>
</dbReference>
<dbReference type="Gene3D" id="1.10.150.280">
    <property type="entry name" value="AF1531-like domain"/>
    <property type="match status" value="1"/>
</dbReference>
<dbReference type="InterPro" id="IPR010994">
    <property type="entry name" value="RuvA_2-like"/>
</dbReference>
<proteinExistence type="predicted"/>
<dbReference type="NCBIfam" id="TIGR00426">
    <property type="entry name" value="competence protein ComEA helix-hairpin-helix repeat region"/>
    <property type="match status" value="1"/>
</dbReference>
<dbReference type="Proteomes" id="UP000823629">
    <property type="component" value="Unassembled WGS sequence"/>
</dbReference>
<reference evidence="1" key="1">
    <citation type="submission" date="2020-10" db="EMBL/GenBank/DDBJ databases">
        <authorList>
            <person name="Gilroy R."/>
        </authorList>
    </citation>
    <scope>NUCLEOTIDE SEQUENCE</scope>
    <source>
        <strain evidence="1">1748</strain>
    </source>
</reference>
<dbReference type="GO" id="GO:0015627">
    <property type="term" value="C:type II protein secretion system complex"/>
    <property type="evidence" value="ECO:0007669"/>
    <property type="project" value="TreeGrafter"/>
</dbReference>
<name>A0A9D9GKU7_9BACL</name>
<dbReference type="EMBL" id="JADING010000021">
    <property type="protein sequence ID" value="MBO8414022.1"/>
    <property type="molecule type" value="Genomic_DNA"/>
</dbReference>
<evidence type="ECO:0000313" key="2">
    <source>
        <dbReference type="Proteomes" id="UP000823629"/>
    </source>
</evidence>
<dbReference type="InterPro" id="IPR004509">
    <property type="entry name" value="Competence_ComEA_HhH"/>
</dbReference>
<dbReference type="AlphaFoldDB" id="A0A9D9GKU7"/>
<comment type="caution">
    <text evidence="1">The sequence shown here is derived from an EMBL/GenBank/DDBJ whole genome shotgun (WGS) entry which is preliminary data.</text>
</comment>
<dbReference type="Pfam" id="PF12836">
    <property type="entry name" value="HHH_3"/>
    <property type="match status" value="1"/>
</dbReference>
<sequence length="176" mass="19062">MFKIILVAVVVTIAGLFVMTKIDPANQNNNISITTQYTGEDAVKVSISGQILHPGTYDCNPHSTLGTLIDMAGGVLENADPTSYTESLIIGSRTEFYIPKKAEIPETCLVENIEKVNINTASASELKEAGFTSSQAQAIVDYRDEHGNFQAIEDILDVSGIGEKTYLAMRDKICLS</sequence>
<evidence type="ECO:0000313" key="1">
    <source>
        <dbReference type="EMBL" id="MBO8414022.1"/>
    </source>
</evidence>
<accession>A0A9D9GKU7</accession>
<organism evidence="1 2">
    <name type="scientific">Candidatus Scatoplasma merdavium</name>
    <dbReference type="NCBI Taxonomy" id="2840932"/>
    <lineage>
        <taxon>Bacteria</taxon>
        <taxon>Bacillati</taxon>
        <taxon>Bacillota</taxon>
        <taxon>Bacilli</taxon>
        <taxon>Bacillales</taxon>
        <taxon>Candidatus Scatoplasma</taxon>
    </lineage>
</organism>
<dbReference type="PANTHER" id="PTHR21180">
    <property type="entry name" value="ENDONUCLEASE/EXONUCLEASE/PHOSPHATASE FAMILY DOMAIN-CONTAINING PROTEIN 1"/>
    <property type="match status" value="1"/>
</dbReference>
<dbReference type="GO" id="GO:0015628">
    <property type="term" value="P:protein secretion by the type II secretion system"/>
    <property type="evidence" value="ECO:0007669"/>
    <property type="project" value="TreeGrafter"/>
</dbReference>
<dbReference type="InterPro" id="IPR051675">
    <property type="entry name" value="Endo/Exo/Phosphatase_dom_1"/>
</dbReference>
<gene>
    <name evidence="1" type="ORF">IAC78_00870</name>
</gene>
<dbReference type="GO" id="GO:0003677">
    <property type="term" value="F:DNA binding"/>
    <property type="evidence" value="ECO:0007669"/>
    <property type="project" value="UniProtKB-KW"/>
</dbReference>
<reference evidence="1" key="2">
    <citation type="journal article" date="2021" name="PeerJ">
        <title>Extensive microbial diversity within the chicken gut microbiome revealed by metagenomics and culture.</title>
        <authorList>
            <person name="Gilroy R."/>
            <person name="Ravi A."/>
            <person name="Getino M."/>
            <person name="Pursley I."/>
            <person name="Horton D.L."/>
            <person name="Alikhan N.F."/>
            <person name="Baker D."/>
            <person name="Gharbi K."/>
            <person name="Hall N."/>
            <person name="Watson M."/>
            <person name="Adriaenssens E.M."/>
            <person name="Foster-Nyarko E."/>
            <person name="Jarju S."/>
            <person name="Secka A."/>
            <person name="Antonio M."/>
            <person name="Oren A."/>
            <person name="Chaudhuri R.R."/>
            <person name="La Ragione R."/>
            <person name="Hildebrand F."/>
            <person name="Pallen M.J."/>
        </authorList>
    </citation>
    <scope>NUCLEOTIDE SEQUENCE</scope>
    <source>
        <strain evidence="1">1748</strain>
    </source>
</reference>
<protein>
    <submittedName>
        <fullName evidence="1">ComEA family DNA-binding protein</fullName>
    </submittedName>
</protein>